<evidence type="ECO:0000256" key="1">
    <source>
        <dbReference type="ARBA" id="ARBA00023125"/>
    </source>
</evidence>
<proteinExistence type="predicted"/>
<dbReference type="InterPro" id="IPR010998">
    <property type="entry name" value="Integrase_recombinase_N"/>
</dbReference>
<sequence>MKRSAPPREWIAFLAWCRARGLRGLPAHPWTVSAYLRWVEAHHGYAQVLRHLRVISHRHLMVSSFSPERHPLVLRTLGAIKARSKTAGARSALFDDADVLATPSDVSKKRGGGKKKLSSRMLREDAPSPATPRGRPLRRGPRLVSRRPEKQP</sequence>
<dbReference type="OrthoDB" id="5513193at2"/>
<evidence type="ECO:0000313" key="3">
    <source>
        <dbReference type="EMBL" id="TCS60610.1"/>
    </source>
</evidence>
<comment type="caution">
    <text evidence="3">The sequence shown here is derived from an EMBL/GenBank/DDBJ whole genome shotgun (WGS) entry which is preliminary data.</text>
</comment>
<protein>
    <submittedName>
        <fullName evidence="3">Uncharacterized protein</fullName>
    </submittedName>
</protein>
<accession>A0A4R3J7Y5</accession>
<dbReference type="SUPFAM" id="SSF47823">
    <property type="entry name" value="lambda integrase-like, N-terminal domain"/>
    <property type="match status" value="1"/>
</dbReference>
<gene>
    <name evidence="3" type="ORF">EDD55_11085</name>
</gene>
<evidence type="ECO:0000313" key="4">
    <source>
        <dbReference type="Proteomes" id="UP000295304"/>
    </source>
</evidence>
<dbReference type="EMBL" id="SLZW01000010">
    <property type="protein sequence ID" value="TCS60610.1"/>
    <property type="molecule type" value="Genomic_DNA"/>
</dbReference>
<organism evidence="3 4">
    <name type="scientific">Varunaivibrio sulfuroxidans</name>
    <dbReference type="NCBI Taxonomy" id="1773489"/>
    <lineage>
        <taxon>Bacteria</taxon>
        <taxon>Pseudomonadati</taxon>
        <taxon>Pseudomonadota</taxon>
        <taxon>Alphaproteobacteria</taxon>
        <taxon>Rhodospirillales</taxon>
        <taxon>Magnetovibrionaceae</taxon>
        <taxon>Varunaivibrio</taxon>
    </lineage>
</organism>
<evidence type="ECO:0000256" key="2">
    <source>
        <dbReference type="SAM" id="MobiDB-lite"/>
    </source>
</evidence>
<keyword evidence="4" id="KW-1185">Reference proteome</keyword>
<dbReference type="GO" id="GO:0003677">
    <property type="term" value="F:DNA binding"/>
    <property type="evidence" value="ECO:0007669"/>
    <property type="project" value="UniProtKB-KW"/>
</dbReference>
<reference evidence="3 4" key="1">
    <citation type="submission" date="2019-03" db="EMBL/GenBank/DDBJ databases">
        <title>Genomic Encyclopedia of Type Strains, Phase IV (KMG-IV): sequencing the most valuable type-strain genomes for metagenomic binning, comparative biology and taxonomic classification.</title>
        <authorList>
            <person name="Goeker M."/>
        </authorList>
    </citation>
    <scope>NUCLEOTIDE SEQUENCE [LARGE SCALE GENOMIC DNA]</scope>
    <source>
        <strain evidence="3 4">DSM 101688</strain>
    </source>
</reference>
<feature type="compositionally biased region" description="Basic residues" evidence="2">
    <location>
        <begin position="135"/>
        <end position="145"/>
    </location>
</feature>
<dbReference type="Proteomes" id="UP000295304">
    <property type="component" value="Unassembled WGS sequence"/>
</dbReference>
<dbReference type="AlphaFoldDB" id="A0A4R3J7Y5"/>
<feature type="compositionally biased region" description="Basic residues" evidence="2">
    <location>
        <begin position="109"/>
        <end position="118"/>
    </location>
</feature>
<feature type="region of interest" description="Disordered" evidence="2">
    <location>
        <begin position="103"/>
        <end position="152"/>
    </location>
</feature>
<keyword evidence="1" id="KW-0238">DNA-binding</keyword>
<name>A0A4R3J7Y5_9PROT</name>
<dbReference type="Gene3D" id="1.10.150.130">
    <property type="match status" value="1"/>
</dbReference>
<dbReference type="RefSeq" id="WP_132939920.1">
    <property type="nucleotide sequence ID" value="NZ_CP119676.1"/>
</dbReference>